<evidence type="ECO:0000313" key="2">
    <source>
        <dbReference type="Proteomes" id="UP001500936"/>
    </source>
</evidence>
<reference evidence="2" key="1">
    <citation type="journal article" date="2019" name="Int. J. Syst. Evol. Microbiol.">
        <title>The Global Catalogue of Microorganisms (GCM) 10K type strain sequencing project: providing services to taxonomists for standard genome sequencing and annotation.</title>
        <authorList>
            <consortium name="The Broad Institute Genomics Platform"/>
            <consortium name="The Broad Institute Genome Sequencing Center for Infectious Disease"/>
            <person name="Wu L."/>
            <person name="Ma J."/>
        </authorList>
    </citation>
    <scope>NUCLEOTIDE SEQUENCE [LARGE SCALE GENOMIC DNA]</scope>
    <source>
        <strain evidence="2">JCM 17925</strain>
    </source>
</reference>
<sequence length="216" mass="25803">MKRKILFIDDVYENHVPRFETQKLPEKVKTLKNVQIDFLSTLPPIVEINSKSGLTYEVPDFNNYDIIFVHASFDKPMIPRKVISDLLDDYEKKMYCFAGSYIPDKNGLGRRELYNNFLPFVKLIENFDYLEVSILRDGPSNYLEKIYQNLISQIDEIDDWKNYLSESWWSNLQFGLLLTTEELEELKVESNSFDYFPEFNDRMEEILNQAYRRLFL</sequence>
<proteinExistence type="predicted"/>
<comment type="caution">
    <text evidence="1">The sequence shown here is derived from an EMBL/GenBank/DDBJ whole genome shotgun (WGS) entry which is preliminary data.</text>
</comment>
<gene>
    <name evidence="1" type="ORF">GCM10023187_09370</name>
</gene>
<keyword evidence="2" id="KW-1185">Reference proteome</keyword>
<dbReference type="EMBL" id="BAABHB010000001">
    <property type="protein sequence ID" value="GAA4398564.1"/>
    <property type="molecule type" value="Genomic_DNA"/>
</dbReference>
<accession>A0ABP8K0U3</accession>
<dbReference type="Proteomes" id="UP001500936">
    <property type="component" value="Unassembled WGS sequence"/>
</dbReference>
<name>A0ABP8K0U3_9BACT</name>
<evidence type="ECO:0000313" key="1">
    <source>
        <dbReference type="EMBL" id="GAA4398564.1"/>
    </source>
</evidence>
<organism evidence="1 2">
    <name type="scientific">Nibrella viscosa</name>
    <dbReference type="NCBI Taxonomy" id="1084524"/>
    <lineage>
        <taxon>Bacteria</taxon>
        <taxon>Pseudomonadati</taxon>
        <taxon>Bacteroidota</taxon>
        <taxon>Cytophagia</taxon>
        <taxon>Cytophagales</taxon>
        <taxon>Spirosomataceae</taxon>
        <taxon>Nibrella</taxon>
    </lineage>
</organism>
<protein>
    <submittedName>
        <fullName evidence="1">Uncharacterized protein</fullName>
    </submittedName>
</protein>
<dbReference type="RefSeq" id="WP_345264432.1">
    <property type="nucleotide sequence ID" value="NZ_BAABHB010000001.1"/>
</dbReference>